<keyword evidence="1" id="KW-0732">Signal</keyword>
<evidence type="ECO:0000313" key="3">
    <source>
        <dbReference type="Proteomes" id="UP001058860"/>
    </source>
</evidence>
<accession>A0ABY5PNF0</accession>
<sequence>MTRVVVLALAVLAVAAGTAPAAHARAAIGIGDQKASMFDDPRFRTLGIRYARLAVAWDAMSHAWQRDEIDAWMNGARRARVQPLVTFGHSRTERRSLPTPSRFKYEVRRFRERYPWVDTYATWNEANHCGEPTCNRPALVAAYYKALRRECQGCTVLAAELLDMPNMVAWTKRFRKAAQREPEVWGLHNYVDTNRFKTTSTRALLRAVRGDVWLTEVGGLVRRTNPTRVPLDESPSHAVRALNWLFREILPISPRLSRVYIYQWRAGGPGESWDSALFTPGGRPRGAYQVVKRQILARRRA</sequence>
<dbReference type="Gene3D" id="3.20.20.80">
    <property type="entry name" value="Glycosidases"/>
    <property type="match status" value="1"/>
</dbReference>
<evidence type="ECO:0008006" key="4">
    <source>
        <dbReference type="Google" id="ProtNLM"/>
    </source>
</evidence>
<organism evidence="2 3">
    <name type="scientific">Svornostia abyssi</name>
    <dbReference type="NCBI Taxonomy" id="2898438"/>
    <lineage>
        <taxon>Bacteria</taxon>
        <taxon>Bacillati</taxon>
        <taxon>Actinomycetota</taxon>
        <taxon>Thermoleophilia</taxon>
        <taxon>Solirubrobacterales</taxon>
        <taxon>Baekduiaceae</taxon>
        <taxon>Svornostia</taxon>
    </lineage>
</organism>
<name>A0ABY5PNF0_9ACTN</name>
<dbReference type="Proteomes" id="UP001058860">
    <property type="component" value="Chromosome"/>
</dbReference>
<protein>
    <recommendedName>
        <fullName evidence="4">Asl1-like glycosyl hydrolase catalytic domain-containing protein</fullName>
    </recommendedName>
</protein>
<feature type="chain" id="PRO_5047508886" description="Asl1-like glycosyl hydrolase catalytic domain-containing protein" evidence="1">
    <location>
        <begin position="22"/>
        <end position="301"/>
    </location>
</feature>
<gene>
    <name evidence="2" type="ORF">LRS13_11900</name>
</gene>
<dbReference type="SUPFAM" id="SSF51445">
    <property type="entry name" value="(Trans)glycosidases"/>
    <property type="match status" value="1"/>
</dbReference>
<keyword evidence="3" id="KW-1185">Reference proteome</keyword>
<dbReference type="InterPro" id="IPR017853">
    <property type="entry name" value="GH"/>
</dbReference>
<evidence type="ECO:0000256" key="1">
    <source>
        <dbReference type="SAM" id="SignalP"/>
    </source>
</evidence>
<proteinExistence type="predicted"/>
<dbReference type="RefSeq" id="WP_353866605.1">
    <property type="nucleotide sequence ID" value="NZ_CP088295.1"/>
</dbReference>
<evidence type="ECO:0000313" key="2">
    <source>
        <dbReference type="EMBL" id="UUY06178.1"/>
    </source>
</evidence>
<dbReference type="EMBL" id="CP088295">
    <property type="protein sequence ID" value="UUY06178.1"/>
    <property type="molecule type" value="Genomic_DNA"/>
</dbReference>
<feature type="signal peptide" evidence="1">
    <location>
        <begin position="1"/>
        <end position="21"/>
    </location>
</feature>
<reference evidence="3" key="1">
    <citation type="submission" date="2021-11" db="EMBL/GenBank/DDBJ databases">
        <title>Cultivation dependent microbiological survey of springs from the worlds oldest radium mine currently devoted to the extraction of radon-saturated water.</title>
        <authorList>
            <person name="Kapinusova G."/>
            <person name="Smrhova T."/>
            <person name="Strejcek M."/>
            <person name="Suman J."/>
            <person name="Jani K."/>
            <person name="Pajer P."/>
            <person name="Uhlik O."/>
        </authorList>
    </citation>
    <scope>NUCLEOTIDE SEQUENCE [LARGE SCALE GENOMIC DNA]</scope>
    <source>
        <strain evidence="3">J379</strain>
    </source>
</reference>